<dbReference type="InterPro" id="IPR046347">
    <property type="entry name" value="bZIP_sf"/>
</dbReference>
<organism evidence="10 11">
    <name type="scientific">Platanthera zijinensis</name>
    <dbReference type="NCBI Taxonomy" id="2320716"/>
    <lineage>
        <taxon>Eukaryota</taxon>
        <taxon>Viridiplantae</taxon>
        <taxon>Streptophyta</taxon>
        <taxon>Embryophyta</taxon>
        <taxon>Tracheophyta</taxon>
        <taxon>Spermatophyta</taxon>
        <taxon>Magnoliopsida</taxon>
        <taxon>Liliopsida</taxon>
        <taxon>Asparagales</taxon>
        <taxon>Orchidaceae</taxon>
        <taxon>Orchidoideae</taxon>
        <taxon>Orchideae</taxon>
        <taxon>Orchidinae</taxon>
        <taxon>Platanthera</taxon>
    </lineage>
</organism>
<evidence type="ECO:0000256" key="6">
    <source>
        <dbReference type="ARBA" id="ARBA00023242"/>
    </source>
</evidence>
<keyword evidence="2" id="KW-0938">Abscisic acid signaling pathway</keyword>
<gene>
    <name evidence="10" type="primary">FD</name>
    <name evidence="10" type="ORF">KSP39_PZI014961</name>
</gene>
<name>A0AAP0G2Y8_9ASPA</name>
<dbReference type="GO" id="GO:0009738">
    <property type="term" value="P:abscisic acid-activated signaling pathway"/>
    <property type="evidence" value="ECO:0007669"/>
    <property type="project" value="UniProtKB-KW"/>
</dbReference>
<proteinExistence type="predicted"/>
<keyword evidence="11" id="KW-1185">Reference proteome</keyword>
<dbReference type="AlphaFoldDB" id="A0AAP0G2Y8"/>
<evidence type="ECO:0000256" key="4">
    <source>
        <dbReference type="ARBA" id="ARBA00023125"/>
    </source>
</evidence>
<dbReference type="Gene3D" id="1.20.5.170">
    <property type="match status" value="1"/>
</dbReference>
<dbReference type="PANTHER" id="PTHR22952">
    <property type="entry name" value="CAMP-RESPONSE ELEMENT BINDING PROTEIN-RELATED"/>
    <property type="match status" value="1"/>
</dbReference>
<feature type="coiled-coil region" evidence="7">
    <location>
        <begin position="134"/>
        <end position="164"/>
    </location>
</feature>
<evidence type="ECO:0000256" key="3">
    <source>
        <dbReference type="ARBA" id="ARBA00023015"/>
    </source>
</evidence>
<dbReference type="InterPro" id="IPR004827">
    <property type="entry name" value="bZIP"/>
</dbReference>
<protein>
    <submittedName>
        <fullName evidence="10">Protein FD</fullName>
    </submittedName>
</protein>
<dbReference type="GO" id="GO:0045893">
    <property type="term" value="P:positive regulation of DNA-templated transcription"/>
    <property type="evidence" value="ECO:0007669"/>
    <property type="project" value="InterPro"/>
</dbReference>
<keyword evidence="5" id="KW-0804">Transcription</keyword>
<feature type="domain" description="BZIP" evidence="9">
    <location>
        <begin position="102"/>
        <end position="117"/>
    </location>
</feature>
<dbReference type="SMART" id="SM00338">
    <property type="entry name" value="BRLZ"/>
    <property type="match status" value="1"/>
</dbReference>
<evidence type="ECO:0000256" key="7">
    <source>
        <dbReference type="SAM" id="Coils"/>
    </source>
</evidence>
<dbReference type="CDD" id="cd14707">
    <property type="entry name" value="bZIP_plant_BZIP46"/>
    <property type="match status" value="1"/>
</dbReference>
<keyword evidence="7" id="KW-0175">Coiled coil</keyword>
<keyword evidence="6" id="KW-0539">Nucleus</keyword>
<reference evidence="10 11" key="1">
    <citation type="journal article" date="2022" name="Nat. Plants">
        <title>Genomes of leafy and leafless Platanthera orchids illuminate the evolution of mycoheterotrophy.</title>
        <authorList>
            <person name="Li M.H."/>
            <person name="Liu K.W."/>
            <person name="Li Z."/>
            <person name="Lu H.C."/>
            <person name="Ye Q.L."/>
            <person name="Zhang D."/>
            <person name="Wang J.Y."/>
            <person name="Li Y.F."/>
            <person name="Zhong Z.M."/>
            <person name="Liu X."/>
            <person name="Yu X."/>
            <person name="Liu D.K."/>
            <person name="Tu X.D."/>
            <person name="Liu B."/>
            <person name="Hao Y."/>
            <person name="Liao X.Y."/>
            <person name="Jiang Y.T."/>
            <person name="Sun W.H."/>
            <person name="Chen J."/>
            <person name="Chen Y.Q."/>
            <person name="Ai Y."/>
            <person name="Zhai J.W."/>
            <person name="Wu S.S."/>
            <person name="Zhou Z."/>
            <person name="Hsiao Y.Y."/>
            <person name="Wu W.L."/>
            <person name="Chen Y.Y."/>
            <person name="Lin Y.F."/>
            <person name="Hsu J.L."/>
            <person name="Li C.Y."/>
            <person name="Wang Z.W."/>
            <person name="Zhao X."/>
            <person name="Zhong W.Y."/>
            <person name="Ma X.K."/>
            <person name="Ma L."/>
            <person name="Huang J."/>
            <person name="Chen G.Z."/>
            <person name="Huang M.Z."/>
            <person name="Huang L."/>
            <person name="Peng D.H."/>
            <person name="Luo Y.B."/>
            <person name="Zou S.Q."/>
            <person name="Chen S.P."/>
            <person name="Lan S."/>
            <person name="Tsai W.C."/>
            <person name="Van de Peer Y."/>
            <person name="Liu Z.J."/>
        </authorList>
    </citation>
    <scope>NUCLEOTIDE SEQUENCE [LARGE SCALE GENOMIC DNA]</scope>
    <source>
        <strain evidence="10">Lor287</strain>
    </source>
</reference>
<evidence type="ECO:0000256" key="8">
    <source>
        <dbReference type="SAM" id="MobiDB-lite"/>
    </source>
</evidence>
<evidence type="ECO:0000256" key="2">
    <source>
        <dbReference type="ARBA" id="ARBA00022682"/>
    </source>
</evidence>
<dbReference type="SUPFAM" id="SSF57959">
    <property type="entry name" value="Leucine zipper domain"/>
    <property type="match status" value="1"/>
</dbReference>
<evidence type="ECO:0000259" key="9">
    <source>
        <dbReference type="PROSITE" id="PS00036"/>
    </source>
</evidence>
<evidence type="ECO:0000313" key="10">
    <source>
        <dbReference type="EMBL" id="KAK8934968.1"/>
    </source>
</evidence>
<dbReference type="GO" id="GO:0005634">
    <property type="term" value="C:nucleus"/>
    <property type="evidence" value="ECO:0007669"/>
    <property type="project" value="UniProtKB-SubCell"/>
</dbReference>
<keyword evidence="3" id="KW-0805">Transcription regulation</keyword>
<keyword evidence="4" id="KW-0238">DNA-binding</keyword>
<accession>A0AAP0G2Y8</accession>
<evidence type="ECO:0000256" key="5">
    <source>
        <dbReference type="ARBA" id="ARBA00023163"/>
    </source>
</evidence>
<comment type="subcellular location">
    <subcellularLocation>
        <location evidence="1">Nucleus</location>
    </subcellularLocation>
</comment>
<comment type="caution">
    <text evidence="10">The sequence shown here is derived from an EMBL/GenBank/DDBJ whole genome shotgun (WGS) entry which is preliminary data.</text>
</comment>
<dbReference type="Proteomes" id="UP001418222">
    <property type="component" value="Unassembled WGS sequence"/>
</dbReference>
<feature type="compositionally biased region" description="Polar residues" evidence="8">
    <location>
        <begin position="77"/>
        <end position="88"/>
    </location>
</feature>
<feature type="region of interest" description="Disordered" evidence="8">
    <location>
        <begin position="45"/>
        <end position="92"/>
    </location>
</feature>
<dbReference type="GO" id="GO:0003677">
    <property type="term" value="F:DNA binding"/>
    <property type="evidence" value="ECO:0007669"/>
    <property type="project" value="UniProtKB-KW"/>
</dbReference>
<feature type="region of interest" description="Disordered" evidence="8">
    <location>
        <begin position="1"/>
        <end position="31"/>
    </location>
</feature>
<dbReference type="GO" id="GO:0003700">
    <property type="term" value="F:DNA-binding transcription factor activity"/>
    <property type="evidence" value="ECO:0007669"/>
    <property type="project" value="InterPro"/>
</dbReference>
<evidence type="ECO:0000256" key="1">
    <source>
        <dbReference type="ARBA" id="ARBA00004123"/>
    </source>
</evidence>
<evidence type="ECO:0000313" key="11">
    <source>
        <dbReference type="Proteomes" id="UP001418222"/>
    </source>
</evidence>
<dbReference type="PROSITE" id="PS00036">
    <property type="entry name" value="BZIP_BASIC"/>
    <property type="match status" value="1"/>
</dbReference>
<dbReference type="EMBL" id="JBBWWQ010000012">
    <property type="protein sequence ID" value="KAK8934968.1"/>
    <property type="molecule type" value="Genomic_DNA"/>
</dbReference>
<dbReference type="InterPro" id="IPR043452">
    <property type="entry name" value="BZIP46-like"/>
</dbReference>
<sequence length="184" mass="20255">MEEVWKDIALSNLPHELSPPPPSIDRRPNSDASLSGLILQDYLAGAFGEPPQPRHDSLEQLPLPPSLLSLRPDHSASLPTQPNLTAEQPSALAIAGWDRRQKRIIKNRESAGRSRARKQASLRPLCFPKLIAYTNELEMEIAQLAQENAALKKEQEELKAAMAGQMVSQVPTKGKLKRGSSAPF</sequence>
<dbReference type="PANTHER" id="PTHR22952:SF433">
    <property type="entry name" value="PROTEIN FD"/>
    <property type="match status" value="1"/>
</dbReference>